<dbReference type="GO" id="GO:0031105">
    <property type="term" value="C:septin complex"/>
    <property type="evidence" value="ECO:0007669"/>
    <property type="project" value="UniProtKB-ARBA"/>
</dbReference>
<dbReference type="OrthoDB" id="416553at2759"/>
<evidence type="ECO:0000259" key="8">
    <source>
        <dbReference type="PROSITE" id="PS51719"/>
    </source>
</evidence>
<keyword evidence="4 6" id="KW-0342">GTP-binding</keyword>
<keyword evidence="3 7" id="KW-0175">Coiled coil</keyword>
<dbReference type="FunCoup" id="A0A1X2HCQ6">
    <property type="interactions" value="31"/>
</dbReference>
<dbReference type="PROSITE" id="PS51719">
    <property type="entry name" value="G_SEPTIN"/>
    <property type="match status" value="1"/>
</dbReference>
<dbReference type="Pfam" id="PF00735">
    <property type="entry name" value="Septin"/>
    <property type="match status" value="1"/>
</dbReference>
<evidence type="ECO:0000313" key="10">
    <source>
        <dbReference type="Proteomes" id="UP000242180"/>
    </source>
</evidence>
<evidence type="ECO:0000256" key="7">
    <source>
        <dbReference type="SAM" id="Coils"/>
    </source>
</evidence>
<dbReference type="SUPFAM" id="SSF52540">
    <property type="entry name" value="P-loop containing nucleoside triphosphate hydrolases"/>
    <property type="match status" value="1"/>
</dbReference>
<keyword evidence="5" id="KW-0131">Cell cycle</keyword>
<dbReference type="InterPro" id="IPR025662">
    <property type="entry name" value="Sigma_54_int_dom_ATP-bd_1"/>
</dbReference>
<evidence type="ECO:0000256" key="1">
    <source>
        <dbReference type="ARBA" id="ARBA00022618"/>
    </source>
</evidence>
<gene>
    <name evidence="9" type="ORF">BCR43DRAFT_547898</name>
</gene>
<reference evidence="9 10" key="1">
    <citation type="submission" date="2016-07" db="EMBL/GenBank/DDBJ databases">
        <title>Pervasive Adenine N6-methylation of Active Genes in Fungi.</title>
        <authorList>
            <consortium name="DOE Joint Genome Institute"/>
            <person name="Mondo S.J."/>
            <person name="Dannebaum R.O."/>
            <person name="Kuo R.C."/>
            <person name="Labutti K."/>
            <person name="Haridas S."/>
            <person name="Kuo A."/>
            <person name="Salamov A."/>
            <person name="Ahrendt S.R."/>
            <person name="Lipzen A."/>
            <person name="Sullivan W."/>
            <person name="Andreopoulos W.B."/>
            <person name="Clum A."/>
            <person name="Lindquist E."/>
            <person name="Daum C."/>
            <person name="Ramamoorthy G.K."/>
            <person name="Gryganskyi A."/>
            <person name="Culley D."/>
            <person name="Magnuson J.K."/>
            <person name="James T.Y."/>
            <person name="O'Malley M.A."/>
            <person name="Stajich J.E."/>
            <person name="Spatafora J.W."/>
            <person name="Visel A."/>
            <person name="Grigoriev I.V."/>
        </authorList>
    </citation>
    <scope>NUCLEOTIDE SEQUENCE [LARGE SCALE GENOMIC DNA]</scope>
    <source>
        <strain evidence="9 10">NRRL 2496</strain>
    </source>
</reference>
<dbReference type="InParanoid" id="A0A1X2HCQ6"/>
<keyword evidence="1 9" id="KW-0132">Cell division</keyword>
<dbReference type="GO" id="GO:0000281">
    <property type="term" value="P:mitotic cytokinesis"/>
    <property type="evidence" value="ECO:0007669"/>
    <property type="project" value="UniProtKB-ARBA"/>
</dbReference>
<sequence>MWKGAPPDELRRGKYRRLTAPSWRQEVGITISRRVLHRHGRQHQSTTLNYQEATRRPIPRARIFSLPPSIPSLSDMKEPVGIAHLPNQCHRIVAKRGIAFNLMVCGESGTGKTTFINTLFATTIKESRRRPRAGREPTVEIEITHAELEEQHFQMKLTVIDTPGLGDYVNNRDGWRPIVEYIDDQHERYMRQEQQPQRQLLSDSRVHACVYFIRPTGHTLKPLDVEVMKRLGSRVNLIPVIAKADTLTVKDMAEFKQRVRDVISAQRIRVYAAPIESEDEATTMDNKDIMNAMPFSVIGSRLRVSTPGGRKNVIGRPYTWGIAEVENPVHCDFSKLRSILIRSHMLDLVTTTQEEHYENYRREQMASRKFGEAKPLNAADYHRQRDKEDALRRAFKVQVKQEEQRFRQWEQQLIVQRDRLNYDLETLHAEIKAMENDLEIMYRGTAIRRG</sequence>
<evidence type="ECO:0000256" key="3">
    <source>
        <dbReference type="ARBA" id="ARBA00023054"/>
    </source>
</evidence>
<evidence type="ECO:0000256" key="2">
    <source>
        <dbReference type="ARBA" id="ARBA00022741"/>
    </source>
</evidence>
<evidence type="ECO:0000313" key="9">
    <source>
        <dbReference type="EMBL" id="ORY96585.1"/>
    </source>
</evidence>
<accession>A0A1X2HCQ6</accession>
<dbReference type="PIRSF" id="PIRSF006698">
    <property type="entry name" value="Septin"/>
    <property type="match status" value="1"/>
</dbReference>
<keyword evidence="2 6" id="KW-0547">Nucleotide-binding</keyword>
<keyword evidence="10" id="KW-1185">Reference proteome</keyword>
<name>A0A1X2HCQ6_SYNRA</name>
<dbReference type="CDD" id="cd01850">
    <property type="entry name" value="CDC_Septin"/>
    <property type="match status" value="1"/>
</dbReference>
<comment type="similarity">
    <text evidence="6">Belongs to the TRAFAC class TrmE-Era-EngA-EngB-Septin-like GTPase superfamily. Septin GTPase family.</text>
</comment>
<dbReference type="Proteomes" id="UP000242180">
    <property type="component" value="Unassembled WGS sequence"/>
</dbReference>
<dbReference type="GO" id="GO:0005525">
    <property type="term" value="F:GTP binding"/>
    <property type="evidence" value="ECO:0007669"/>
    <property type="project" value="UniProtKB-KW"/>
</dbReference>
<evidence type="ECO:0000256" key="5">
    <source>
        <dbReference type="ARBA" id="ARBA00023306"/>
    </source>
</evidence>
<dbReference type="STRING" id="13706.A0A1X2HCQ6"/>
<organism evidence="9 10">
    <name type="scientific">Syncephalastrum racemosum</name>
    <name type="common">Filamentous fungus</name>
    <dbReference type="NCBI Taxonomy" id="13706"/>
    <lineage>
        <taxon>Eukaryota</taxon>
        <taxon>Fungi</taxon>
        <taxon>Fungi incertae sedis</taxon>
        <taxon>Mucoromycota</taxon>
        <taxon>Mucoromycotina</taxon>
        <taxon>Mucoromycetes</taxon>
        <taxon>Mucorales</taxon>
        <taxon>Syncephalastraceae</taxon>
        <taxon>Syncephalastrum</taxon>
    </lineage>
</organism>
<protein>
    <submittedName>
        <fullName evidence="9">Cell division control protein</fullName>
    </submittedName>
</protein>
<dbReference type="GO" id="GO:0032161">
    <property type="term" value="C:cleavage apparatus septin structure"/>
    <property type="evidence" value="ECO:0007669"/>
    <property type="project" value="UniProtKB-ARBA"/>
</dbReference>
<dbReference type="PROSITE" id="PS00675">
    <property type="entry name" value="SIGMA54_INTERACT_1"/>
    <property type="match status" value="1"/>
</dbReference>
<evidence type="ECO:0000256" key="6">
    <source>
        <dbReference type="RuleBase" id="RU004560"/>
    </source>
</evidence>
<feature type="coiled-coil region" evidence="7">
    <location>
        <begin position="392"/>
        <end position="437"/>
    </location>
</feature>
<dbReference type="PANTHER" id="PTHR18884">
    <property type="entry name" value="SEPTIN"/>
    <property type="match status" value="1"/>
</dbReference>
<dbReference type="Gene3D" id="3.40.50.300">
    <property type="entry name" value="P-loop containing nucleotide triphosphate hydrolases"/>
    <property type="match status" value="1"/>
</dbReference>
<dbReference type="EMBL" id="MCGN01000005">
    <property type="protein sequence ID" value="ORY96585.1"/>
    <property type="molecule type" value="Genomic_DNA"/>
</dbReference>
<dbReference type="InterPro" id="IPR030379">
    <property type="entry name" value="G_SEPTIN_dom"/>
</dbReference>
<dbReference type="FunFam" id="3.40.50.300:FF:000162">
    <property type="entry name" value="septin-7 isoform X1"/>
    <property type="match status" value="1"/>
</dbReference>
<dbReference type="InterPro" id="IPR016491">
    <property type="entry name" value="Septin"/>
</dbReference>
<feature type="domain" description="Septin-type G" evidence="8">
    <location>
        <begin position="96"/>
        <end position="367"/>
    </location>
</feature>
<evidence type="ECO:0000256" key="4">
    <source>
        <dbReference type="ARBA" id="ARBA00023134"/>
    </source>
</evidence>
<comment type="caution">
    <text evidence="9">The sequence shown here is derived from an EMBL/GenBank/DDBJ whole genome shotgun (WGS) entry which is preliminary data.</text>
</comment>
<proteinExistence type="inferred from homology"/>
<dbReference type="InterPro" id="IPR027417">
    <property type="entry name" value="P-loop_NTPase"/>
</dbReference>
<dbReference type="AlphaFoldDB" id="A0A1X2HCQ6"/>